<sequence length="55" mass="6618">MQQKINNKELQYYLAQLDLDLCIIPFIQDPNMIDKALEFINQKFNNIQIKEFKEA</sequence>
<organism evidence="1 2">
    <name type="scientific">Paramecium pentaurelia</name>
    <dbReference type="NCBI Taxonomy" id="43138"/>
    <lineage>
        <taxon>Eukaryota</taxon>
        <taxon>Sar</taxon>
        <taxon>Alveolata</taxon>
        <taxon>Ciliophora</taxon>
        <taxon>Intramacronucleata</taxon>
        <taxon>Oligohymenophorea</taxon>
        <taxon>Peniculida</taxon>
        <taxon>Parameciidae</taxon>
        <taxon>Paramecium</taxon>
    </lineage>
</organism>
<protein>
    <submittedName>
        <fullName evidence="1">Uncharacterized protein</fullName>
    </submittedName>
</protein>
<dbReference type="AlphaFoldDB" id="A0A8S1UAV3"/>
<reference evidence="1" key="1">
    <citation type="submission" date="2021-01" db="EMBL/GenBank/DDBJ databases">
        <authorList>
            <consortium name="Genoscope - CEA"/>
            <person name="William W."/>
        </authorList>
    </citation>
    <scope>NUCLEOTIDE SEQUENCE</scope>
</reference>
<dbReference type="Proteomes" id="UP000689195">
    <property type="component" value="Unassembled WGS sequence"/>
</dbReference>
<accession>A0A8S1UAV3</accession>
<name>A0A8S1UAV3_9CILI</name>
<evidence type="ECO:0000313" key="2">
    <source>
        <dbReference type="Proteomes" id="UP000689195"/>
    </source>
</evidence>
<keyword evidence="2" id="KW-1185">Reference proteome</keyword>
<dbReference type="EMBL" id="CAJJDO010000034">
    <property type="protein sequence ID" value="CAD8159816.1"/>
    <property type="molecule type" value="Genomic_DNA"/>
</dbReference>
<comment type="caution">
    <text evidence="1">The sequence shown here is derived from an EMBL/GenBank/DDBJ whole genome shotgun (WGS) entry which is preliminary data.</text>
</comment>
<gene>
    <name evidence="1" type="ORF">PPENT_87.1.T0340006</name>
</gene>
<proteinExistence type="predicted"/>
<evidence type="ECO:0000313" key="1">
    <source>
        <dbReference type="EMBL" id="CAD8159816.1"/>
    </source>
</evidence>